<gene>
    <name evidence="3 5" type="primary">glk</name>
    <name evidence="5" type="ORF">GPUN_0646</name>
</gene>
<dbReference type="STRING" id="56804.BAE46_08200"/>
<comment type="catalytic activity">
    <reaction evidence="3">
        <text>D-glucose + ATP = D-glucose 6-phosphate + ADP + H(+)</text>
        <dbReference type="Rhea" id="RHEA:17825"/>
        <dbReference type="ChEBI" id="CHEBI:4167"/>
        <dbReference type="ChEBI" id="CHEBI:15378"/>
        <dbReference type="ChEBI" id="CHEBI:30616"/>
        <dbReference type="ChEBI" id="CHEBI:61548"/>
        <dbReference type="ChEBI" id="CHEBI:456216"/>
        <dbReference type="EC" id="2.7.1.2"/>
    </reaction>
</comment>
<dbReference type="eggNOG" id="COG0837">
    <property type="taxonomic scope" value="Bacteria"/>
</dbReference>
<feature type="binding site" evidence="3">
    <location>
        <begin position="7"/>
        <end position="12"/>
    </location>
    <ligand>
        <name>ATP</name>
        <dbReference type="ChEBI" id="CHEBI:30616"/>
    </ligand>
</feature>
<dbReference type="GO" id="GO:0005829">
    <property type="term" value="C:cytosol"/>
    <property type="evidence" value="ECO:0007669"/>
    <property type="project" value="TreeGrafter"/>
</dbReference>
<dbReference type="SUPFAM" id="SSF53067">
    <property type="entry name" value="Actin-like ATPase domain"/>
    <property type="match status" value="1"/>
</dbReference>
<sequence>MSHRFVADVGGTNIRLALIENGKVAKIEKYLCADFDSIGEAILQFQENTTSDHFSAGCIAIACPVSNDLVKMTNHSWAFSQTKLKAQLALDNLYVINDFTAVAHSLPTLIHNQVIQLGQGSAKEHGNIAVFGPGTGLGVEHLTWTSSGWKTLDGEGGHVDFAPTDEIDIVIWQYLQKKYGRASAEEVLSGRGIVNIYSALCLHYGHEIRLKNPSSVTASGLDNSDVMAALAIKQFCRIMGSFAGNLALNLCTTGGIFIGGGVTGHLGDYFLQSDFRARFEAKGEFAYYVKNVPTYLIREPDHGLLGALAYLIQHTVENE</sequence>
<dbReference type="InterPro" id="IPR003836">
    <property type="entry name" value="Glucokinase"/>
</dbReference>
<keyword evidence="1 3" id="KW-0808">Transferase</keyword>
<dbReference type="Proteomes" id="UP000053586">
    <property type="component" value="Unassembled WGS sequence"/>
</dbReference>
<dbReference type="PANTHER" id="PTHR47690">
    <property type="entry name" value="GLUCOKINASE"/>
    <property type="match status" value="1"/>
</dbReference>
<dbReference type="CDD" id="cd24008">
    <property type="entry name" value="ASKHA_NBD_GLK"/>
    <property type="match status" value="1"/>
</dbReference>
<evidence type="ECO:0000313" key="6">
    <source>
        <dbReference type="Proteomes" id="UP000053586"/>
    </source>
</evidence>
<dbReference type="GO" id="GO:0004340">
    <property type="term" value="F:glucokinase activity"/>
    <property type="evidence" value="ECO:0007669"/>
    <property type="project" value="UniProtKB-UniRule"/>
</dbReference>
<evidence type="ECO:0000256" key="4">
    <source>
        <dbReference type="RuleBase" id="RU004046"/>
    </source>
</evidence>
<keyword evidence="3" id="KW-0067">ATP-binding</keyword>
<dbReference type="InterPro" id="IPR043129">
    <property type="entry name" value="ATPase_NBD"/>
</dbReference>
<dbReference type="InterPro" id="IPR050201">
    <property type="entry name" value="Bacterial_glucokinase"/>
</dbReference>
<dbReference type="OrthoDB" id="9800595at2"/>
<reference evidence="5 6" key="2">
    <citation type="journal article" date="2017" name="Antonie Van Leeuwenhoek">
        <title>Rhizobium rhizosphaerae sp. nov., a novel species isolated from rice rhizosphere.</title>
        <authorList>
            <person name="Zhao J.J."/>
            <person name="Zhang J."/>
            <person name="Zhang R.J."/>
            <person name="Zhang C.W."/>
            <person name="Yin H.Q."/>
            <person name="Zhang X.X."/>
        </authorList>
    </citation>
    <scope>NUCLEOTIDE SEQUENCE [LARGE SCALE GENOMIC DNA]</scope>
    <source>
        <strain evidence="5 6">ACAM 611</strain>
    </source>
</reference>
<protein>
    <recommendedName>
        <fullName evidence="3">Glucokinase</fullName>
        <ecNumber evidence="3">2.7.1.2</ecNumber>
    </recommendedName>
    <alternativeName>
        <fullName evidence="3">Glucose kinase</fullName>
    </alternativeName>
</protein>
<dbReference type="AlphaFoldDB" id="H5T909"/>
<evidence type="ECO:0000313" key="5">
    <source>
        <dbReference type="EMBL" id="GAB54786.1"/>
    </source>
</evidence>
<dbReference type="EMBL" id="BAET01000007">
    <property type="protein sequence ID" value="GAB54786.1"/>
    <property type="molecule type" value="Genomic_DNA"/>
</dbReference>
<comment type="similarity">
    <text evidence="3 4">Belongs to the bacterial glucokinase family.</text>
</comment>
<dbReference type="NCBIfam" id="TIGR00749">
    <property type="entry name" value="glk"/>
    <property type="match status" value="1"/>
</dbReference>
<dbReference type="EC" id="2.7.1.2" evidence="3"/>
<keyword evidence="2 3" id="KW-0418">Kinase</keyword>
<keyword evidence="3" id="KW-0963">Cytoplasm</keyword>
<dbReference type="Gene3D" id="3.30.420.40">
    <property type="match status" value="1"/>
</dbReference>
<comment type="caution">
    <text evidence="5">The sequence shown here is derived from an EMBL/GenBank/DDBJ whole genome shotgun (WGS) entry which is preliminary data.</text>
</comment>
<dbReference type="GO" id="GO:0006096">
    <property type="term" value="P:glycolytic process"/>
    <property type="evidence" value="ECO:0007669"/>
    <property type="project" value="UniProtKB-UniRule"/>
</dbReference>
<dbReference type="Pfam" id="PF02685">
    <property type="entry name" value="Glucokinase"/>
    <property type="match status" value="1"/>
</dbReference>
<keyword evidence="6" id="KW-1185">Reference proteome</keyword>
<dbReference type="GO" id="GO:0005536">
    <property type="term" value="F:D-glucose binding"/>
    <property type="evidence" value="ECO:0007669"/>
    <property type="project" value="InterPro"/>
</dbReference>
<proteinExistence type="inferred from homology"/>
<reference evidence="5 6" key="1">
    <citation type="journal article" date="2012" name="J. Bacteriol.">
        <title>Genome sequence of proteorhodopsin-containing sea ice bacterium Glaciecola punicea ACAM 611T.</title>
        <authorList>
            <person name="Qin Q.-L."/>
            <person name="Xie B.-B."/>
            <person name="Shu Y.-L."/>
            <person name="Rong J.-C."/>
            <person name="Zhao D.-L."/>
            <person name="Zhang X.-Y."/>
            <person name="Chen X.-L."/>
            <person name="Zhou B.-C."/>
            <person name="Zhanga Y.-Z."/>
        </authorList>
    </citation>
    <scope>NUCLEOTIDE SEQUENCE [LARGE SCALE GENOMIC DNA]</scope>
    <source>
        <strain evidence="5 6">ACAM 611</strain>
    </source>
</reference>
<dbReference type="HAMAP" id="MF_00524">
    <property type="entry name" value="Glucokinase"/>
    <property type="match status" value="1"/>
</dbReference>
<keyword evidence="3" id="KW-0324">Glycolysis</keyword>
<organism evidence="5 6">
    <name type="scientific">Glaciecola punicea ACAM 611</name>
    <dbReference type="NCBI Taxonomy" id="1121923"/>
    <lineage>
        <taxon>Bacteria</taxon>
        <taxon>Pseudomonadati</taxon>
        <taxon>Pseudomonadota</taxon>
        <taxon>Gammaproteobacteria</taxon>
        <taxon>Alteromonadales</taxon>
        <taxon>Alteromonadaceae</taxon>
        <taxon>Glaciecola</taxon>
    </lineage>
</organism>
<accession>H5T909</accession>
<dbReference type="GO" id="GO:0005524">
    <property type="term" value="F:ATP binding"/>
    <property type="evidence" value="ECO:0007669"/>
    <property type="project" value="UniProtKB-UniRule"/>
</dbReference>
<dbReference type="RefSeq" id="WP_006003293.1">
    <property type="nucleotide sequence ID" value="NZ_BAET01000007.1"/>
</dbReference>
<dbReference type="PANTHER" id="PTHR47690:SF1">
    <property type="entry name" value="GLUCOKINASE"/>
    <property type="match status" value="1"/>
</dbReference>
<evidence type="ECO:0000256" key="3">
    <source>
        <dbReference type="HAMAP-Rule" id="MF_00524"/>
    </source>
</evidence>
<evidence type="ECO:0000256" key="2">
    <source>
        <dbReference type="ARBA" id="ARBA00022777"/>
    </source>
</evidence>
<name>H5T909_9ALTE</name>
<dbReference type="Gene3D" id="3.40.367.20">
    <property type="match status" value="1"/>
</dbReference>
<keyword evidence="3" id="KW-0547">Nucleotide-binding</keyword>
<comment type="subcellular location">
    <subcellularLocation>
        <location evidence="3">Cytoplasm</location>
    </subcellularLocation>
</comment>
<evidence type="ECO:0000256" key="1">
    <source>
        <dbReference type="ARBA" id="ARBA00022679"/>
    </source>
</evidence>